<organism evidence="2 3">
    <name type="scientific">Toxocara canis</name>
    <name type="common">Canine roundworm</name>
    <dbReference type="NCBI Taxonomy" id="6265"/>
    <lineage>
        <taxon>Eukaryota</taxon>
        <taxon>Metazoa</taxon>
        <taxon>Ecdysozoa</taxon>
        <taxon>Nematoda</taxon>
        <taxon>Chromadorea</taxon>
        <taxon>Rhabditida</taxon>
        <taxon>Spirurina</taxon>
        <taxon>Ascaridomorpha</taxon>
        <taxon>Ascaridoidea</taxon>
        <taxon>Toxocaridae</taxon>
        <taxon>Toxocara</taxon>
    </lineage>
</organism>
<dbReference type="OrthoDB" id="10267127at2759"/>
<evidence type="ECO:0000256" key="1">
    <source>
        <dbReference type="SAM" id="MobiDB-lite"/>
    </source>
</evidence>
<proteinExistence type="predicted"/>
<feature type="region of interest" description="Disordered" evidence="1">
    <location>
        <begin position="97"/>
        <end position="125"/>
    </location>
</feature>
<reference evidence="2 3" key="1">
    <citation type="submission" date="2014-11" db="EMBL/GenBank/DDBJ databases">
        <title>Genetic blueprint of the zoonotic pathogen Toxocara canis.</title>
        <authorList>
            <person name="Zhu X.-Q."/>
            <person name="Korhonen P.K."/>
            <person name="Cai H."/>
            <person name="Young N.D."/>
            <person name="Nejsum P."/>
            <person name="von Samson-Himmelstjerna G."/>
            <person name="Boag P.R."/>
            <person name="Tan P."/>
            <person name="Li Q."/>
            <person name="Min J."/>
            <person name="Yang Y."/>
            <person name="Wang X."/>
            <person name="Fang X."/>
            <person name="Hall R.S."/>
            <person name="Hofmann A."/>
            <person name="Sternberg P.W."/>
            <person name="Jex A.R."/>
            <person name="Gasser R.B."/>
        </authorList>
    </citation>
    <scope>NUCLEOTIDE SEQUENCE [LARGE SCALE GENOMIC DNA]</scope>
    <source>
        <strain evidence="2">PN_DK_2014</strain>
    </source>
</reference>
<feature type="compositionally biased region" description="Basic and acidic residues" evidence="1">
    <location>
        <begin position="103"/>
        <end position="125"/>
    </location>
</feature>
<dbReference type="Proteomes" id="UP000031036">
    <property type="component" value="Unassembled WGS sequence"/>
</dbReference>
<keyword evidence="3" id="KW-1185">Reference proteome</keyword>
<dbReference type="InterPro" id="IPR028039">
    <property type="entry name" value="CCDC32"/>
</dbReference>
<evidence type="ECO:0000313" key="2">
    <source>
        <dbReference type="EMBL" id="KHN78736.1"/>
    </source>
</evidence>
<dbReference type="STRING" id="6265.A0A0B2V5N5"/>
<evidence type="ECO:0000313" key="3">
    <source>
        <dbReference type="Proteomes" id="UP000031036"/>
    </source>
</evidence>
<sequence>MEKTEIDVEYVRRLEERLHQLRNPNHQPKPKEILSDLKDWRERRLYELITGRDQCFEDNFVDIPISASYLQRKVAPQTVAINKQELVKLVTADMLQKTVADTTKPEQRIQRTSRKAEPKSKEKTD</sequence>
<dbReference type="EMBL" id="JPKZ01002041">
    <property type="protein sequence ID" value="KHN78736.1"/>
    <property type="molecule type" value="Genomic_DNA"/>
</dbReference>
<gene>
    <name evidence="2" type="ORF">Tcan_04517</name>
</gene>
<comment type="caution">
    <text evidence="2">The sequence shown here is derived from an EMBL/GenBank/DDBJ whole genome shotgun (WGS) entry which is preliminary data.</text>
</comment>
<dbReference type="Pfam" id="PF14989">
    <property type="entry name" value="CCDC32"/>
    <property type="match status" value="1"/>
</dbReference>
<protein>
    <submittedName>
        <fullName evidence="2">Uncharacterized protein</fullName>
    </submittedName>
</protein>
<dbReference type="AlphaFoldDB" id="A0A0B2V5N5"/>
<dbReference type="OMA" id="WEAITKT"/>
<name>A0A0B2V5N5_TOXCA</name>
<accession>A0A0B2V5N5</accession>